<dbReference type="EC" id="3.4.14.10" evidence="2"/>
<dbReference type="SUPFAM" id="SSF52743">
    <property type="entry name" value="Subtilisin-like"/>
    <property type="match status" value="1"/>
</dbReference>
<dbReference type="Gene3D" id="3.40.50.200">
    <property type="entry name" value="Peptidase S8/S53 domain"/>
    <property type="match status" value="1"/>
</dbReference>
<dbReference type="EMBL" id="KN645083">
    <property type="protein sequence ID" value="KHN41476.1"/>
    <property type="molecule type" value="Genomic_DNA"/>
</dbReference>
<dbReference type="InterPro" id="IPR036852">
    <property type="entry name" value="Peptidase_S8/S53_dom_sf"/>
</dbReference>
<evidence type="ECO:0000313" key="2">
    <source>
        <dbReference type="EMBL" id="KHN41476.1"/>
    </source>
</evidence>
<reference evidence="2" key="1">
    <citation type="submission" date="2014-07" db="EMBL/GenBank/DDBJ databases">
        <title>Identification of a novel salt tolerance gene in wild soybean by whole-genome sequencing.</title>
        <authorList>
            <person name="Lam H.-M."/>
            <person name="Qi X."/>
            <person name="Li M.-W."/>
            <person name="Liu X."/>
            <person name="Xie M."/>
            <person name="Ni M."/>
            <person name="Xu X."/>
        </authorList>
    </citation>
    <scope>NUCLEOTIDE SEQUENCE [LARGE SCALE GENOMIC DNA]</scope>
    <source>
        <tissue evidence="2">Root</tissue>
    </source>
</reference>
<feature type="compositionally biased region" description="Low complexity" evidence="1">
    <location>
        <begin position="1"/>
        <end position="16"/>
    </location>
</feature>
<dbReference type="GO" id="GO:0006508">
    <property type="term" value="P:proteolysis"/>
    <property type="evidence" value="ECO:0007669"/>
    <property type="project" value="InterPro"/>
</dbReference>
<dbReference type="AlphaFoldDB" id="A0A0B2S423"/>
<organism evidence="2">
    <name type="scientific">Glycine soja</name>
    <name type="common">Wild soybean</name>
    <dbReference type="NCBI Taxonomy" id="3848"/>
    <lineage>
        <taxon>Eukaryota</taxon>
        <taxon>Viridiplantae</taxon>
        <taxon>Streptophyta</taxon>
        <taxon>Embryophyta</taxon>
        <taxon>Tracheophyta</taxon>
        <taxon>Spermatophyta</taxon>
        <taxon>Magnoliopsida</taxon>
        <taxon>eudicotyledons</taxon>
        <taxon>Gunneridae</taxon>
        <taxon>Pentapetalae</taxon>
        <taxon>rosids</taxon>
        <taxon>fabids</taxon>
        <taxon>Fabales</taxon>
        <taxon>Fabaceae</taxon>
        <taxon>Papilionoideae</taxon>
        <taxon>50 kb inversion clade</taxon>
        <taxon>NPAAA clade</taxon>
        <taxon>indigoferoid/millettioid clade</taxon>
        <taxon>Phaseoleae</taxon>
        <taxon>Glycine</taxon>
        <taxon>Glycine subgen. Soja</taxon>
    </lineage>
</organism>
<feature type="region of interest" description="Disordered" evidence="1">
    <location>
        <begin position="1"/>
        <end position="24"/>
    </location>
</feature>
<dbReference type="GO" id="GO:0004252">
    <property type="term" value="F:serine-type endopeptidase activity"/>
    <property type="evidence" value="ECO:0007669"/>
    <property type="project" value="InterPro"/>
</dbReference>
<sequence>MPCSSFTSTTTTGNSSNMKKKDGSSLREFKLNESTFLASLMPKKEIGVDRFLDAHPKYDGRGALIAIFDSGVDPAADGLQVTSDGKPKVLDVIDCTGSGDIDTSKVVKADSDGRICGASDTGVHDKADYTLVNRSLSLGKIIRRLVRVMLFCENAPTMWGQHMLKGVLKPGVFTLKV</sequence>
<evidence type="ECO:0000256" key="1">
    <source>
        <dbReference type="SAM" id="MobiDB-lite"/>
    </source>
</evidence>
<protein>
    <submittedName>
        <fullName evidence="2">Tripeptidyl-peptidase 2</fullName>
        <ecNumber evidence="2">3.4.14.10</ecNumber>
    </submittedName>
</protein>
<keyword evidence="2" id="KW-0378">Hydrolase</keyword>
<gene>
    <name evidence="2" type="ORF">glysoja_036270</name>
</gene>
<proteinExistence type="predicted"/>
<accession>A0A0B2S423</accession>
<name>A0A0B2S423_GLYSO</name>
<dbReference type="Proteomes" id="UP000053555">
    <property type="component" value="Unassembled WGS sequence"/>
</dbReference>
<dbReference type="GO" id="GO:0008240">
    <property type="term" value="F:tripeptidyl-peptidase activity"/>
    <property type="evidence" value="ECO:0007669"/>
    <property type="project" value="UniProtKB-EC"/>
</dbReference>